<dbReference type="Proteomes" id="UP001454036">
    <property type="component" value="Unassembled WGS sequence"/>
</dbReference>
<dbReference type="AlphaFoldDB" id="A0AAV3RIQ9"/>
<reference evidence="1 2" key="1">
    <citation type="submission" date="2024-01" db="EMBL/GenBank/DDBJ databases">
        <title>The complete chloroplast genome sequence of Lithospermum erythrorhizon: insights into the phylogenetic relationship among Boraginaceae species and the maternal lineages of purple gromwells.</title>
        <authorList>
            <person name="Okada T."/>
            <person name="Watanabe K."/>
        </authorList>
    </citation>
    <scope>NUCLEOTIDE SEQUENCE [LARGE SCALE GENOMIC DNA]</scope>
</reference>
<evidence type="ECO:0008006" key="3">
    <source>
        <dbReference type="Google" id="ProtNLM"/>
    </source>
</evidence>
<protein>
    <recommendedName>
        <fullName evidence="3">Reverse transcriptase</fullName>
    </recommendedName>
</protein>
<proteinExistence type="predicted"/>
<evidence type="ECO:0000313" key="1">
    <source>
        <dbReference type="EMBL" id="GAA0175710.1"/>
    </source>
</evidence>
<dbReference type="EMBL" id="BAABME010027520">
    <property type="protein sequence ID" value="GAA0175710.1"/>
    <property type="molecule type" value="Genomic_DNA"/>
</dbReference>
<evidence type="ECO:0000313" key="2">
    <source>
        <dbReference type="Proteomes" id="UP001454036"/>
    </source>
</evidence>
<name>A0AAV3RIQ9_LITER</name>
<accession>A0AAV3RIQ9</accession>
<sequence>MLAMGFPQRFIFLLQCRVTKASFSINLNGTMSGWKASGDPEFKFHPRCQQLGITHLSFVDDMIHLASADMASFRIIKETLSLFGDLTGLRFNCSKSMIFFGSTPEATKIAL</sequence>
<gene>
    <name evidence="1" type="ORF">LIER_41963</name>
</gene>
<comment type="caution">
    <text evidence="1">The sequence shown here is derived from an EMBL/GenBank/DDBJ whole genome shotgun (WGS) entry which is preliminary data.</text>
</comment>
<organism evidence="1 2">
    <name type="scientific">Lithospermum erythrorhizon</name>
    <name type="common">Purple gromwell</name>
    <name type="synonym">Lithospermum officinale var. erythrorhizon</name>
    <dbReference type="NCBI Taxonomy" id="34254"/>
    <lineage>
        <taxon>Eukaryota</taxon>
        <taxon>Viridiplantae</taxon>
        <taxon>Streptophyta</taxon>
        <taxon>Embryophyta</taxon>
        <taxon>Tracheophyta</taxon>
        <taxon>Spermatophyta</taxon>
        <taxon>Magnoliopsida</taxon>
        <taxon>eudicotyledons</taxon>
        <taxon>Gunneridae</taxon>
        <taxon>Pentapetalae</taxon>
        <taxon>asterids</taxon>
        <taxon>lamiids</taxon>
        <taxon>Boraginales</taxon>
        <taxon>Boraginaceae</taxon>
        <taxon>Boraginoideae</taxon>
        <taxon>Lithospermeae</taxon>
        <taxon>Lithospermum</taxon>
    </lineage>
</organism>
<keyword evidence="2" id="KW-1185">Reference proteome</keyword>